<organism evidence="1 2">
    <name type="scientific">Candidatus Mycobacterium wuenschmannii</name>
    <dbReference type="NCBI Taxonomy" id="3027808"/>
    <lineage>
        <taxon>Bacteria</taxon>
        <taxon>Bacillati</taxon>
        <taxon>Actinomycetota</taxon>
        <taxon>Actinomycetes</taxon>
        <taxon>Mycobacteriales</taxon>
        <taxon>Mycobacteriaceae</taxon>
        <taxon>Mycobacterium</taxon>
    </lineage>
</organism>
<evidence type="ECO:0000313" key="2">
    <source>
        <dbReference type="Proteomes" id="UP001236585"/>
    </source>
</evidence>
<keyword evidence="2" id="KW-1185">Reference proteome</keyword>
<dbReference type="RefSeq" id="WP_285185372.1">
    <property type="nucleotide sequence ID" value="NZ_CP126981.1"/>
</dbReference>
<name>A0ABY8VVG7_9MYCO</name>
<gene>
    <name evidence="1" type="ORF">PT015_14630</name>
</gene>
<evidence type="ECO:0000313" key="1">
    <source>
        <dbReference type="EMBL" id="WIM86153.1"/>
    </source>
</evidence>
<accession>A0ABY8VVG7</accession>
<reference evidence="1 2" key="1">
    <citation type="journal article" date="2023" name="Microbiol. Resour. Announc.">
        <title>Complete Genome Sequence of Mycobacterium wuenschmanii, a novel Nontuberculous Mycobacterium Isolated from a captive population of Amazon Milk Frogs.</title>
        <authorList>
            <person name="Hicks J."/>
            <person name="Zeineldin M."/>
            <person name="Ward H."/>
            <person name="Wuenschmann A."/>
            <person name="Camp P."/>
            <person name="Farrell D."/>
            <person name="Lehman K."/>
            <person name="Thacker T."/>
            <person name="Cuthbert E."/>
        </authorList>
    </citation>
    <scope>NUCLEOTIDE SEQUENCE [LARGE SCALE GENOMIC DNA]</scope>
    <source>
        <strain evidence="1 2">Wuenschmanii</strain>
    </source>
</reference>
<dbReference type="Proteomes" id="UP001236585">
    <property type="component" value="Chromosome"/>
</dbReference>
<protein>
    <submittedName>
        <fullName evidence="1">Uncharacterized protein</fullName>
    </submittedName>
</protein>
<dbReference type="EMBL" id="CP126981">
    <property type="protein sequence ID" value="WIM86153.1"/>
    <property type="molecule type" value="Genomic_DNA"/>
</dbReference>
<proteinExistence type="predicted"/>
<sequence length="91" mass="10131">MLIFTVKLLQRDRDCHPVELPYQGTSIPKRLNKLELGIARIEGSPLTADPEAEDKPLSDAARASERRALAALRDTRIETDIAIETKGLPPR</sequence>